<gene>
    <name evidence="3" type="ORF">BUALT_Bualt12G0112700</name>
</gene>
<protein>
    <recommendedName>
        <fullName evidence="2">F-box domain-containing protein</fullName>
    </recommendedName>
</protein>
<dbReference type="InterPro" id="IPR036047">
    <property type="entry name" value="F-box-like_dom_sf"/>
</dbReference>
<dbReference type="Proteomes" id="UP000826271">
    <property type="component" value="Unassembled WGS sequence"/>
</dbReference>
<dbReference type="SUPFAM" id="SSF81383">
    <property type="entry name" value="F-box domain"/>
    <property type="match status" value="1"/>
</dbReference>
<organism evidence="3 4">
    <name type="scientific">Buddleja alternifolia</name>
    <dbReference type="NCBI Taxonomy" id="168488"/>
    <lineage>
        <taxon>Eukaryota</taxon>
        <taxon>Viridiplantae</taxon>
        <taxon>Streptophyta</taxon>
        <taxon>Embryophyta</taxon>
        <taxon>Tracheophyta</taxon>
        <taxon>Spermatophyta</taxon>
        <taxon>Magnoliopsida</taxon>
        <taxon>eudicotyledons</taxon>
        <taxon>Gunneridae</taxon>
        <taxon>Pentapetalae</taxon>
        <taxon>asterids</taxon>
        <taxon>lamiids</taxon>
        <taxon>Lamiales</taxon>
        <taxon>Scrophulariaceae</taxon>
        <taxon>Buddlejeae</taxon>
        <taxon>Buddleja</taxon>
    </lineage>
</organism>
<accession>A0AAV6WQK0</accession>
<comment type="caution">
    <text evidence="3">The sequence shown here is derived from an EMBL/GenBank/DDBJ whole genome shotgun (WGS) entry which is preliminary data.</text>
</comment>
<evidence type="ECO:0000313" key="4">
    <source>
        <dbReference type="Proteomes" id="UP000826271"/>
    </source>
</evidence>
<proteinExistence type="predicted"/>
<keyword evidence="1" id="KW-0732">Signal</keyword>
<dbReference type="InterPro" id="IPR050796">
    <property type="entry name" value="SCF_F-box_component"/>
</dbReference>
<sequence>MMSTLPFDVITFILLMLPTKTLVKFQGVCKAWRDLIRDPIFIQNHFQNWASKGNNYLLYVPFEHMPTYACRLLCAKTFERALDILIPFELVTVNLIVIGSYNGLLCITDINNLNNDYKIVRIVSRDEDVVVGGVNVNSGFCYEAADSKIEDPWEENCYLWVMKEYGVVGSWTKMYSINVNPRVVILIMFTMDEEIIFENDEEDVLSYHLGMKLIRSLGLGEQAYFDLVAYTESLVLLEDYHDELEEG</sequence>
<dbReference type="PANTHER" id="PTHR31672:SF13">
    <property type="entry name" value="F-BOX PROTEIN CPR30-LIKE"/>
    <property type="match status" value="1"/>
</dbReference>
<dbReference type="Gene3D" id="1.20.1280.50">
    <property type="match status" value="1"/>
</dbReference>
<feature type="signal peptide" evidence="1">
    <location>
        <begin position="1"/>
        <end position="23"/>
    </location>
</feature>
<dbReference type="Pfam" id="PF00646">
    <property type="entry name" value="F-box"/>
    <property type="match status" value="1"/>
</dbReference>
<feature type="domain" description="F-box" evidence="2">
    <location>
        <begin position="1"/>
        <end position="49"/>
    </location>
</feature>
<dbReference type="InterPro" id="IPR001810">
    <property type="entry name" value="F-box_dom"/>
</dbReference>
<dbReference type="SMART" id="SM00256">
    <property type="entry name" value="FBOX"/>
    <property type="match status" value="1"/>
</dbReference>
<dbReference type="EMBL" id="WHWC01000012">
    <property type="protein sequence ID" value="KAG8372876.1"/>
    <property type="molecule type" value="Genomic_DNA"/>
</dbReference>
<feature type="chain" id="PRO_5043709034" description="F-box domain-containing protein" evidence="1">
    <location>
        <begin position="24"/>
        <end position="247"/>
    </location>
</feature>
<evidence type="ECO:0000313" key="3">
    <source>
        <dbReference type="EMBL" id="KAG8372876.1"/>
    </source>
</evidence>
<reference evidence="3" key="1">
    <citation type="submission" date="2019-10" db="EMBL/GenBank/DDBJ databases">
        <authorList>
            <person name="Zhang R."/>
            <person name="Pan Y."/>
            <person name="Wang J."/>
            <person name="Ma R."/>
            <person name="Yu S."/>
        </authorList>
    </citation>
    <scope>NUCLEOTIDE SEQUENCE</scope>
    <source>
        <strain evidence="3">LA-IB0</strain>
        <tissue evidence="3">Leaf</tissue>
    </source>
</reference>
<dbReference type="PANTHER" id="PTHR31672">
    <property type="entry name" value="BNACNNG10540D PROTEIN"/>
    <property type="match status" value="1"/>
</dbReference>
<keyword evidence="4" id="KW-1185">Reference proteome</keyword>
<evidence type="ECO:0000259" key="2">
    <source>
        <dbReference type="PROSITE" id="PS50181"/>
    </source>
</evidence>
<evidence type="ECO:0000256" key="1">
    <source>
        <dbReference type="SAM" id="SignalP"/>
    </source>
</evidence>
<name>A0AAV6WQK0_9LAMI</name>
<dbReference type="PROSITE" id="PS50181">
    <property type="entry name" value="FBOX"/>
    <property type="match status" value="1"/>
</dbReference>
<dbReference type="AlphaFoldDB" id="A0AAV6WQK0"/>